<keyword evidence="6" id="KW-0479">Metal-binding</keyword>
<dbReference type="OrthoDB" id="48306at2759"/>
<feature type="domain" description="SET" evidence="8">
    <location>
        <begin position="128"/>
        <end position="252"/>
    </location>
</feature>
<dbReference type="PANTHER" id="PTHR46223">
    <property type="entry name" value="HISTONE-LYSINE N-METHYLTRANSFERASE SUV39H"/>
    <property type="match status" value="1"/>
</dbReference>
<keyword evidence="2" id="KW-0158">Chromosome</keyword>
<dbReference type="Gene3D" id="2.170.270.10">
    <property type="entry name" value="SET domain"/>
    <property type="match status" value="1"/>
</dbReference>
<dbReference type="GO" id="GO:0042054">
    <property type="term" value="F:histone methyltransferase activity"/>
    <property type="evidence" value="ECO:0007669"/>
    <property type="project" value="InterPro"/>
</dbReference>
<dbReference type="PROSITE" id="PS50867">
    <property type="entry name" value="PRE_SET"/>
    <property type="match status" value="1"/>
</dbReference>
<name>A0A8X6WY50_9ARAC</name>
<organism evidence="10 11">
    <name type="scientific">Trichonephila inaurata madagascariensis</name>
    <dbReference type="NCBI Taxonomy" id="2747483"/>
    <lineage>
        <taxon>Eukaryota</taxon>
        <taxon>Metazoa</taxon>
        <taxon>Ecdysozoa</taxon>
        <taxon>Arthropoda</taxon>
        <taxon>Chelicerata</taxon>
        <taxon>Arachnida</taxon>
        <taxon>Araneae</taxon>
        <taxon>Araneomorphae</taxon>
        <taxon>Entelegynae</taxon>
        <taxon>Araneoidea</taxon>
        <taxon>Nephilidae</taxon>
        <taxon>Trichonephila</taxon>
        <taxon>Trichonephila inaurata</taxon>
    </lineage>
</organism>
<dbReference type="GO" id="GO:0005634">
    <property type="term" value="C:nucleus"/>
    <property type="evidence" value="ECO:0007669"/>
    <property type="project" value="InterPro"/>
</dbReference>
<evidence type="ECO:0000259" key="9">
    <source>
        <dbReference type="PROSITE" id="PS50867"/>
    </source>
</evidence>
<evidence type="ECO:0000259" key="8">
    <source>
        <dbReference type="PROSITE" id="PS50280"/>
    </source>
</evidence>
<keyword evidence="4" id="KW-0808">Transferase</keyword>
<comment type="subcellular location">
    <subcellularLocation>
        <location evidence="1">Chromosome</location>
    </subcellularLocation>
</comment>
<dbReference type="AlphaFoldDB" id="A0A8X6WY50"/>
<keyword evidence="3" id="KW-0489">Methyltransferase</keyword>
<dbReference type="Pfam" id="PF05033">
    <property type="entry name" value="Pre-SET"/>
    <property type="match status" value="1"/>
</dbReference>
<dbReference type="InterPro" id="IPR046341">
    <property type="entry name" value="SET_dom_sf"/>
</dbReference>
<reference evidence="10" key="1">
    <citation type="submission" date="2020-08" db="EMBL/GenBank/DDBJ databases">
        <title>Multicomponent nature underlies the extraordinary mechanical properties of spider dragline silk.</title>
        <authorList>
            <person name="Kono N."/>
            <person name="Nakamura H."/>
            <person name="Mori M."/>
            <person name="Yoshida Y."/>
            <person name="Ohtoshi R."/>
            <person name="Malay A.D."/>
            <person name="Moran D.A.P."/>
            <person name="Tomita M."/>
            <person name="Numata K."/>
            <person name="Arakawa K."/>
        </authorList>
    </citation>
    <scope>NUCLEOTIDE SEQUENCE</scope>
</reference>
<accession>A0A8X6WY50</accession>
<evidence type="ECO:0000256" key="3">
    <source>
        <dbReference type="ARBA" id="ARBA00022603"/>
    </source>
</evidence>
<dbReference type="GO" id="GO:0005694">
    <property type="term" value="C:chromosome"/>
    <property type="evidence" value="ECO:0007669"/>
    <property type="project" value="UniProtKB-SubCell"/>
</dbReference>
<keyword evidence="7" id="KW-0862">Zinc</keyword>
<dbReference type="Proteomes" id="UP000886998">
    <property type="component" value="Unassembled WGS sequence"/>
</dbReference>
<dbReference type="GO" id="GO:0008270">
    <property type="term" value="F:zinc ion binding"/>
    <property type="evidence" value="ECO:0007669"/>
    <property type="project" value="InterPro"/>
</dbReference>
<evidence type="ECO:0000313" key="11">
    <source>
        <dbReference type="Proteomes" id="UP000886998"/>
    </source>
</evidence>
<dbReference type="SMART" id="SM00317">
    <property type="entry name" value="SET"/>
    <property type="match status" value="1"/>
</dbReference>
<dbReference type="GO" id="GO:0008757">
    <property type="term" value="F:S-adenosylmethionine-dependent methyltransferase activity"/>
    <property type="evidence" value="ECO:0007669"/>
    <property type="project" value="UniProtKB-ARBA"/>
</dbReference>
<dbReference type="EMBL" id="BMAV01003716">
    <property type="protein sequence ID" value="GFY43498.1"/>
    <property type="molecule type" value="Genomic_DNA"/>
</dbReference>
<evidence type="ECO:0000256" key="6">
    <source>
        <dbReference type="ARBA" id="ARBA00022723"/>
    </source>
</evidence>
<proteinExistence type="predicted"/>
<dbReference type="CDD" id="cd10544">
    <property type="entry name" value="SET_SETMAR"/>
    <property type="match status" value="1"/>
</dbReference>
<evidence type="ECO:0000256" key="1">
    <source>
        <dbReference type="ARBA" id="ARBA00004286"/>
    </source>
</evidence>
<protein>
    <submittedName>
        <fullName evidence="10">Histone-lysine N-methyltransferase SETMAR</fullName>
    </submittedName>
</protein>
<dbReference type="PANTHER" id="PTHR46223:SF3">
    <property type="entry name" value="HISTONE-LYSINE N-METHYLTRANSFERASE SET-23"/>
    <property type="match status" value="1"/>
</dbReference>
<evidence type="ECO:0000256" key="7">
    <source>
        <dbReference type="ARBA" id="ARBA00022833"/>
    </source>
</evidence>
<evidence type="ECO:0000313" key="10">
    <source>
        <dbReference type="EMBL" id="GFY43498.1"/>
    </source>
</evidence>
<evidence type="ECO:0000256" key="4">
    <source>
        <dbReference type="ARBA" id="ARBA00022679"/>
    </source>
</evidence>
<evidence type="ECO:0000256" key="2">
    <source>
        <dbReference type="ARBA" id="ARBA00022454"/>
    </source>
</evidence>
<dbReference type="SUPFAM" id="SSF82199">
    <property type="entry name" value="SET domain"/>
    <property type="match status" value="1"/>
</dbReference>
<evidence type="ECO:0000256" key="5">
    <source>
        <dbReference type="ARBA" id="ARBA00022691"/>
    </source>
</evidence>
<keyword evidence="11" id="KW-1185">Reference proteome</keyword>
<dbReference type="InterPro" id="IPR001214">
    <property type="entry name" value="SET_dom"/>
</dbReference>
<dbReference type="InterPro" id="IPR007728">
    <property type="entry name" value="Pre-SET_dom"/>
</dbReference>
<dbReference type="GO" id="GO:0032259">
    <property type="term" value="P:methylation"/>
    <property type="evidence" value="ECO:0007669"/>
    <property type="project" value="UniProtKB-KW"/>
</dbReference>
<keyword evidence="5" id="KW-0949">S-adenosyl-L-methionine</keyword>
<feature type="domain" description="Pre-SET" evidence="9">
    <location>
        <begin position="67"/>
        <end position="125"/>
    </location>
</feature>
<dbReference type="PROSITE" id="PS50280">
    <property type="entry name" value="SET"/>
    <property type="match status" value="1"/>
</dbReference>
<dbReference type="InterPro" id="IPR050973">
    <property type="entry name" value="H3K9_Histone-Lys_N-MTase"/>
</dbReference>
<comment type="caution">
    <text evidence="10">The sequence shown here is derived from an EMBL/GenBank/DDBJ whole genome shotgun (WGS) entry which is preliminary data.</text>
</comment>
<dbReference type="GO" id="GO:0008170">
    <property type="term" value="F:N-methyltransferase activity"/>
    <property type="evidence" value="ECO:0007669"/>
    <property type="project" value="UniProtKB-ARBA"/>
</dbReference>
<dbReference type="Pfam" id="PF00856">
    <property type="entry name" value="SET"/>
    <property type="match status" value="1"/>
</dbReference>
<sequence length="288" mass="32425">MLTDFLTSKFCFSQSKYTLFNHIDHFNTDVRLAEGERPICLIIEGKYVTSSVLGSESLTEEFESLPLPCNCESLCNETCSCSAKVNMYLDGRLSENFNNSIGPIVECSDFCTCISTCPNRVVQHGLQFSLEVFLTRGTGFGVRSKEFIPKYSFVCEYAGEIIDEHEAEHRLKEQSSGESNYIYVIKEHISSNKCIKTIIDPTFVGNIGRYLNHSCSPNLFSVPVRVSSMIPKVCFFAKQDILPLVELTYNYGEECTVDGNSSKCARKCQCQSLNCCGYLPFIDENWIS</sequence>
<gene>
    <name evidence="10" type="primary">Setmar</name>
    <name evidence="10" type="ORF">TNIN_30891</name>
</gene>